<keyword evidence="4 8" id="KW-0479">Metal-binding</keyword>
<evidence type="ECO:0000256" key="2">
    <source>
        <dbReference type="ARBA" id="ARBA00004496"/>
    </source>
</evidence>
<dbReference type="SUPFAM" id="SSF57716">
    <property type="entry name" value="Glucocorticoid receptor-like (DNA-binding domain)"/>
    <property type="match status" value="4"/>
</dbReference>
<feature type="compositionally biased region" description="Low complexity" evidence="9">
    <location>
        <begin position="405"/>
        <end position="416"/>
    </location>
</feature>
<evidence type="ECO:0000256" key="1">
    <source>
        <dbReference type="ARBA" id="ARBA00004282"/>
    </source>
</evidence>
<feature type="compositionally biased region" description="Pro residues" evidence="9">
    <location>
        <begin position="541"/>
        <end position="554"/>
    </location>
</feature>
<feature type="compositionally biased region" description="Basic residues" evidence="9">
    <location>
        <begin position="566"/>
        <end position="575"/>
    </location>
</feature>
<evidence type="ECO:0000256" key="7">
    <source>
        <dbReference type="ARBA" id="ARBA00022949"/>
    </source>
</evidence>
<dbReference type="EMBL" id="JAFIQS010000006">
    <property type="protein sequence ID" value="KAG5168308.1"/>
    <property type="molecule type" value="Genomic_DNA"/>
</dbReference>
<feature type="domain" description="LIM zinc-binding" evidence="10">
    <location>
        <begin position="1628"/>
        <end position="1689"/>
    </location>
</feature>
<evidence type="ECO:0000256" key="8">
    <source>
        <dbReference type="PROSITE-ProRule" id="PRU00125"/>
    </source>
</evidence>
<dbReference type="PANTHER" id="PTHR24216">
    <property type="entry name" value="PAXILLIN-RELATED"/>
    <property type="match status" value="1"/>
</dbReference>
<feature type="compositionally biased region" description="Low complexity" evidence="9">
    <location>
        <begin position="442"/>
        <end position="464"/>
    </location>
</feature>
<evidence type="ECO:0000256" key="4">
    <source>
        <dbReference type="ARBA" id="ARBA00022723"/>
    </source>
</evidence>
<dbReference type="GO" id="GO:0030695">
    <property type="term" value="F:GTPase regulator activity"/>
    <property type="evidence" value="ECO:0007669"/>
    <property type="project" value="UniProtKB-ARBA"/>
</dbReference>
<feature type="compositionally biased region" description="Acidic residues" evidence="9">
    <location>
        <begin position="667"/>
        <end position="705"/>
    </location>
</feature>
<feature type="compositionally biased region" description="Basic and acidic residues" evidence="9">
    <location>
        <begin position="846"/>
        <end position="869"/>
    </location>
</feature>
<feature type="compositionally biased region" description="Low complexity" evidence="9">
    <location>
        <begin position="471"/>
        <end position="511"/>
    </location>
</feature>
<feature type="compositionally biased region" description="Polar residues" evidence="9">
    <location>
        <begin position="43"/>
        <end position="55"/>
    </location>
</feature>
<dbReference type="FunFam" id="2.10.110.10:FF:000008">
    <property type="entry name" value="Paxillin isoform 1"/>
    <property type="match status" value="1"/>
</dbReference>
<feature type="compositionally biased region" description="Polar residues" evidence="9">
    <location>
        <begin position="717"/>
        <end position="731"/>
    </location>
</feature>
<dbReference type="CDD" id="cd08368">
    <property type="entry name" value="LIM"/>
    <property type="match status" value="3"/>
</dbReference>
<feature type="compositionally biased region" description="Low complexity" evidence="9">
    <location>
        <begin position="56"/>
        <end position="117"/>
    </location>
</feature>
<dbReference type="Gene3D" id="2.10.110.10">
    <property type="entry name" value="Cysteine Rich Protein"/>
    <property type="match status" value="3"/>
</dbReference>
<organism evidence="11">
    <name type="scientific">Psilocybe cubensis</name>
    <name type="common">Psychedelic mushroom</name>
    <name type="synonym">Stropharia cubensis</name>
    <dbReference type="NCBI Taxonomy" id="181762"/>
    <lineage>
        <taxon>Eukaryota</taxon>
        <taxon>Fungi</taxon>
        <taxon>Dikarya</taxon>
        <taxon>Basidiomycota</taxon>
        <taxon>Agaricomycotina</taxon>
        <taxon>Agaricomycetes</taxon>
        <taxon>Agaricomycetidae</taxon>
        <taxon>Agaricales</taxon>
        <taxon>Agaricineae</taxon>
        <taxon>Strophariaceae</taxon>
        <taxon>Psilocybe</taxon>
    </lineage>
</organism>
<evidence type="ECO:0000256" key="3">
    <source>
        <dbReference type="ARBA" id="ARBA00022490"/>
    </source>
</evidence>
<evidence type="ECO:0000256" key="9">
    <source>
        <dbReference type="SAM" id="MobiDB-lite"/>
    </source>
</evidence>
<keyword evidence="3" id="KW-0963">Cytoplasm</keyword>
<feature type="compositionally biased region" description="Polar residues" evidence="9">
    <location>
        <begin position="118"/>
        <end position="130"/>
    </location>
</feature>
<feature type="compositionally biased region" description="Polar residues" evidence="9">
    <location>
        <begin position="1266"/>
        <end position="1279"/>
    </location>
</feature>
<feature type="compositionally biased region" description="Polar residues" evidence="9">
    <location>
        <begin position="1082"/>
        <end position="1095"/>
    </location>
</feature>
<dbReference type="Pfam" id="PF00412">
    <property type="entry name" value="LIM"/>
    <property type="match status" value="2"/>
</dbReference>
<feature type="region of interest" description="Disordered" evidence="9">
    <location>
        <begin position="1"/>
        <end position="512"/>
    </location>
</feature>
<feature type="compositionally biased region" description="Low complexity" evidence="9">
    <location>
        <begin position="1448"/>
        <end position="1457"/>
    </location>
</feature>
<feature type="compositionally biased region" description="Polar residues" evidence="9">
    <location>
        <begin position="298"/>
        <end position="311"/>
    </location>
</feature>
<dbReference type="GO" id="GO:0005737">
    <property type="term" value="C:cytoplasm"/>
    <property type="evidence" value="ECO:0007669"/>
    <property type="project" value="UniProtKB-SubCell"/>
</dbReference>
<evidence type="ECO:0000256" key="6">
    <source>
        <dbReference type="ARBA" id="ARBA00022833"/>
    </source>
</evidence>
<keyword evidence="6 8" id="KW-0862">Zinc</keyword>
<feature type="compositionally biased region" description="Basic and acidic residues" evidence="9">
    <location>
        <begin position="1061"/>
        <end position="1072"/>
    </location>
</feature>
<keyword evidence="8" id="KW-0440">LIM domain</keyword>
<feature type="compositionally biased region" description="Low complexity" evidence="9">
    <location>
        <begin position="204"/>
        <end position="248"/>
    </location>
</feature>
<feature type="compositionally biased region" description="Low complexity" evidence="9">
    <location>
        <begin position="146"/>
        <end position="167"/>
    </location>
</feature>
<comment type="caution">
    <text evidence="11">The sequence shown here is derived from an EMBL/GenBank/DDBJ whole genome shotgun (WGS) entry which is preliminary data.</text>
</comment>
<proteinExistence type="predicted"/>
<feature type="compositionally biased region" description="Basic and acidic residues" evidence="9">
    <location>
        <begin position="827"/>
        <end position="839"/>
    </location>
</feature>
<feature type="compositionally biased region" description="Low complexity" evidence="9">
    <location>
        <begin position="1105"/>
        <end position="1114"/>
    </location>
</feature>
<feature type="compositionally biased region" description="Low complexity" evidence="9">
    <location>
        <begin position="624"/>
        <end position="666"/>
    </location>
</feature>
<feature type="region of interest" description="Disordered" evidence="9">
    <location>
        <begin position="1422"/>
        <end position="1476"/>
    </location>
</feature>
<gene>
    <name evidence="11" type="ORF">JR316_006904</name>
</gene>
<feature type="compositionally biased region" description="Acidic residues" evidence="9">
    <location>
        <begin position="906"/>
        <end position="917"/>
    </location>
</feature>
<feature type="compositionally biased region" description="Pro residues" evidence="9">
    <location>
        <begin position="584"/>
        <end position="595"/>
    </location>
</feature>
<protein>
    <recommendedName>
        <fullName evidence="10">LIM zinc-binding domain-containing protein</fullName>
    </recommendedName>
</protein>
<feature type="domain" description="LIM zinc-binding" evidence="10">
    <location>
        <begin position="1483"/>
        <end position="1542"/>
    </location>
</feature>
<sequence length="1691" mass="186762">MAHNSGFYQQGQPVQQQQQQQYSPMFQQPMNIYQQLGKPQPQPHLQSHPTYTAPLQQPQQQQPIQSQGFQFNQPQYVQAPPQPQQMQAPYVLSQTPYAPSQTPYQPSQTPYIPSQTPFSSQAPYPISQTAYAPAPITYPQQQQSNTQFVAPQQQQAQPVYAQPTQPQISHIPTSSFPNQSSSAIPLNSSGSSWRVATSRPPPVALSATLAQQAQAQAQSAQPQPQIQIPQQAPPAAQQQQTTSTPQTPGRRPLPQPAPGVNAKTPALPPPNTPKRIPTLPNANAIPSGSSKPFPIEPIQTNIPQASKTPSPTRGRPLPTPTESGNKRNTVDLGKLPHTSFGSTAGSSAFSNASTASSASGSGWPVKKVDTSPTRSVLPSLSEQKTSNNANVQLSRTSSYAVNLASSDSSPSKTTTSFPKRRESPPRFQSAPSSESNSPTKENPPTSTWNRSNSSSSTNLSSSSAPAPPAPRAIASSTSQSSSSTKSSAADANFVASPTSATSSSSSATAPPKKFVPMWRRTIPEMPAPAWGYAAGMVSEPHPQPPPPPEPPAPAPAVAASPEKSKGKGGKLKKLFKGSSSSAPAPVPAPAPPAAAPAPRAAQYQANPSQGLNSGYPRANVSPVQQRYPAYQQQIAQYAQPQAQPRAYTSQPQQQQYQHYRQQQQQQQEEEEEEETEEEETEEDEEEEEEEEEEETEETEETEEDESDHRYHIHTRQRSQPQAQSKGNARMRSQSRGRHAYEEEEEEQTPKRKVLRPKAPKVDPYTDISPSGKAKIKPKLAPRRMELDENPSPKTKLRPKAKALARSTLEDEEEEEVDLERTPKKKNAIHERERQILEARRLKHERSRSAFEERDIARHRREPSEREQRPRSGSAFAGSAPTRKGKSRYEEEEEEEEDDISLRLAYDDEEEEEDDSELEWLKKQKAMKKRRAAAAREAQRSETSSPQYGIRDLKPANRRAGSGSDSRAAPASRYGNRYEEPSEEEEEQEYRQRRPVTAERQVNRNGKEREWDYEQPERRYQNVGMGNGKGTGLPQPPMMRDSTTSQDRQIRGGPRLKSAPIKFDDYDPDEHRRQTSARDNLPMQFSSMNMNGNSQENRNRSDSRGSAHSSAHSSAWPVDLPRLPRTPGSATTPGSVMNDGGGYFDIKPQPQSIPNPPTNFGNRQNQSQGDVNRNNYRERIQNHRTNLDLDDPPPQATVVRTPSPGPTGYTLSQRRELPQPQGRPQSQAFPPSAERVAQQLARRRSLYNAPSASTHQEDDNMSKPRRPQSQVYDVQNSQMHQHNHQIGRSHPPSASSAQFASAQLNHPFNVPRQQPQTPAPPPTVGIESPHPIGGREKLADIPKMEEDSNDGSDNEHHRGAPRIQVDSAPPSIPMINVNSSPMGNGGGGGVPMINIDSVDNGSPRMRNNAPQAPQIQVFEVPGISVAGPFDGPSISISGPDDLNQHQHQHPQQQQQQSRPLPPQSRPQTGSDFGGRQSRPGAGGLICGGCNGPIIGRIVSAMGSRYHPACFKCTVCNELLEHVSSYEHDGRPYCHLDYHENFAPRCYSCKTPIVEEQFISLDDPALGKRAYHTQHFFCSECGDPFLTPSGGLPTNSQGELAVTGDGEFEGFTVYKGYPYCEACHVRLRLPKCKRCKRSIRDSDQAVEALGGKWCWACFVCASCHKPFENPSFFQRDDQPYCEHCFSIMLRNEI</sequence>
<dbReference type="OrthoDB" id="15567at2759"/>
<evidence type="ECO:0000259" key="10">
    <source>
        <dbReference type="PROSITE" id="PS50023"/>
    </source>
</evidence>
<feature type="compositionally biased region" description="Polar residues" evidence="9">
    <location>
        <begin position="370"/>
        <end position="404"/>
    </location>
</feature>
<accession>A0A8H7XWT9</accession>
<feature type="compositionally biased region" description="Acidic residues" evidence="9">
    <location>
        <begin position="889"/>
        <end position="898"/>
    </location>
</feature>
<dbReference type="SMART" id="SM00132">
    <property type="entry name" value="LIM"/>
    <property type="match status" value="3"/>
</dbReference>
<name>A0A8H7XWT9_PSICU</name>
<feature type="compositionally biased region" description="Polar residues" evidence="9">
    <location>
        <begin position="603"/>
        <end position="612"/>
    </location>
</feature>
<feature type="compositionally biased region" description="Polar residues" evidence="9">
    <location>
        <begin position="280"/>
        <end position="290"/>
    </location>
</feature>
<keyword evidence="5" id="KW-0677">Repeat</keyword>
<dbReference type="GO" id="GO:0046872">
    <property type="term" value="F:metal ion binding"/>
    <property type="evidence" value="ECO:0007669"/>
    <property type="project" value="UniProtKB-KW"/>
</dbReference>
<comment type="subcellular location">
    <subcellularLocation>
        <location evidence="1">Cell junction</location>
    </subcellularLocation>
    <subcellularLocation>
        <location evidence="2">Cytoplasm</location>
    </subcellularLocation>
</comment>
<feature type="compositionally biased region" description="Polar residues" evidence="9">
    <location>
        <begin position="429"/>
        <end position="440"/>
    </location>
</feature>
<feature type="compositionally biased region" description="Polar residues" evidence="9">
    <location>
        <begin position="1157"/>
        <end position="1170"/>
    </location>
</feature>
<dbReference type="PROSITE" id="PS50023">
    <property type="entry name" value="LIM_DOMAIN_2"/>
    <property type="match status" value="2"/>
</dbReference>
<feature type="compositionally biased region" description="Polar residues" evidence="9">
    <location>
        <begin position="168"/>
        <end position="195"/>
    </location>
</feature>
<feature type="compositionally biased region" description="Basic and acidic residues" evidence="9">
    <location>
        <begin position="1332"/>
        <end position="1345"/>
    </location>
</feature>
<feature type="compositionally biased region" description="Low complexity" evidence="9">
    <location>
        <begin position="1"/>
        <end position="30"/>
    </location>
</feature>
<feature type="region of interest" description="Disordered" evidence="9">
    <location>
        <begin position="534"/>
        <end position="1170"/>
    </location>
</feature>
<feature type="region of interest" description="Disordered" evidence="9">
    <location>
        <begin position="1183"/>
        <end position="1408"/>
    </location>
</feature>
<keyword evidence="7" id="KW-0965">Cell junction</keyword>
<dbReference type="InterPro" id="IPR001781">
    <property type="entry name" value="Znf_LIM"/>
</dbReference>
<dbReference type="PROSITE" id="PS00478">
    <property type="entry name" value="LIM_DOMAIN_1"/>
    <property type="match status" value="1"/>
</dbReference>
<evidence type="ECO:0000256" key="5">
    <source>
        <dbReference type="ARBA" id="ARBA00022737"/>
    </source>
</evidence>
<dbReference type="PANTHER" id="PTHR24216:SF8">
    <property type="entry name" value="PAXILLIN, ISOFORM F"/>
    <property type="match status" value="1"/>
</dbReference>
<feature type="compositionally biased region" description="Low complexity" evidence="9">
    <location>
        <begin position="1292"/>
        <end position="1302"/>
    </location>
</feature>
<evidence type="ECO:0000313" key="11">
    <source>
        <dbReference type="EMBL" id="KAG5168308.1"/>
    </source>
</evidence>
<reference evidence="11" key="1">
    <citation type="submission" date="2021-02" db="EMBL/GenBank/DDBJ databases">
        <title>Psilocybe cubensis genome.</title>
        <authorList>
            <person name="Mckernan K.J."/>
            <person name="Crawford S."/>
            <person name="Trippe A."/>
            <person name="Kane L.T."/>
            <person name="Mclaughlin S."/>
        </authorList>
    </citation>
    <scope>NUCLEOTIDE SEQUENCE [LARGE SCALE GENOMIC DNA]</scope>
    <source>
        <strain evidence="11">MGC-MH-2018</strain>
    </source>
</reference>
<feature type="compositionally biased region" description="Basic and acidic residues" evidence="9">
    <location>
        <begin position="1000"/>
        <end position="1019"/>
    </location>
</feature>
<feature type="compositionally biased region" description="Basic residues" evidence="9">
    <location>
        <begin position="922"/>
        <end position="932"/>
    </location>
</feature>
<feature type="compositionally biased region" description="Low complexity" evidence="9">
    <location>
        <begin position="338"/>
        <end position="362"/>
    </location>
</feature>